<evidence type="ECO:0000313" key="2">
    <source>
        <dbReference type="Proteomes" id="UP001055072"/>
    </source>
</evidence>
<comment type="caution">
    <text evidence="1">The sequence shown here is derived from an EMBL/GenBank/DDBJ whole genome shotgun (WGS) entry which is preliminary data.</text>
</comment>
<reference evidence="1" key="1">
    <citation type="journal article" date="2021" name="Environ. Microbiol.">
        <title>Gene family expansions and transcriptome signatures uncover fungal adaptations to wood decay.</title>
        <authorList>
            <person name="Hage H."/>
            <person name="Miyauchi S."/>
            <person name="Viragh M."/>
            <person name="Drula E."/>
            <person name="Min B."/>
            <person name="Chaduli D."/>
            <person name="Navarro D."/>
            <person name="Favel A."/>
            <person name="Norest M."/>
            <person name="Lesage-Meessen L."/>
            <person name="Balint B."/>
            <person name="Merenyi Z."/>
            <person name="de Eugenio L."/>
            <person name="Morin E."/>
            <person name="Martinez A.T."/>
            <person name="Baldrian P."/>
            <person name="Stursova M."/>
            <person name="Martinez M.J."/>
            <person name="Novotny C."/>
            <person name="Magnuson J.K."/>
            <person name="Spatafora J.W."/>
            <person name="Maurice S."/>
            <person name="Pangilinan J."/>
            <person name="Andreopoulos W."/>
            <person name="LaButti K."/>
            <person name="Hundley H."/>
            <person name="Na H."/>
            <person name="Kuo A."/>
            <person name="Barry K."/>
            <person name="Lipzen A."/>
            <person name="Henrissat B."/>
            <person name="Riley R."/>
            <person name="Ahrendt S."/>
            <person name="Nagy L.G."/>
            <person name="Grigoriev I.V."/>
            <person name="Martin F."/>
            <person name="Rosso M.N."/>
        </authorList>
    </citation>
    <scope>NUCLEOTIDE SEQUENCE</scope>
    <source>
        <strain evidence="1">CBS 384.51</strain>
    </source>
</reference>
<evidence type="ECO:0000313" key="1">
    <source>
        <dbReference type="EMBL" id="KAI0092022.1"/>
    </source>
</evidence>
<protein>
    <submittedName>
        <fullName evidence="1">Uncharacterized protein</fullName>
    </submittedName>
</protein>
<keyword evidence="2" id="KW-1185">Reference proteome</keyword>
<gene>
    <name evidence="1" type="ORF">BDY19DRAFT_990770</name>
</gene>
<dbReference type="Proteomes" id="UP001055072">
    <property type="component" value="Unassembled WGS sequence"/>
</dbReference>
<proteinExistence type="predicted"/>
<name>A0ACB8UCJ3_9APHY</name>
<dbReference type="EMBL" id="MU274904">
    <property type="protein sequence ID" value="KAI0092022.1"/>
    <property type="molecule type" value="Genomic_DNA"/>
</dbReference>
<accession>A0ACB8UCJ3</accession>
<sequence length="323" mass="35937">MTSRVCRISRNPFRTVSIFAAFISAVLNVFCAARVIAFGGSLKWDFESEGDALNVDAVKFIWFLLVIYFAAAATASVIGFIGIARRKLNYVRFFRDYSIVELAFMFVGAVMLSYTSFGSSSALLQAGVCEELGRQPDLLRDMAESGLNLENCEYWFGRAAVAVLGVMLVFAVIRLHFVIALSKYYAQLRREGSFGVVTKEVEHGLQKIYLLPTPTSSTFPPIDFNHQQSDGAPRAGDYYHDDSTENIVVYAPVPLSRLSVEDARGLRATAAWISPTPRRHHRHHSHSHAHSGTKSHKHRRASVASIATLPYRDESQVSLAEKL</sequence>
<organism evidence="1 2">
    <name type="scientific">Irpex rosettiformis</name>
    <dbReference type="NCBI Taxonomy" id="378272"/>
    <lineage>
        <taxon>Eukaryota</taxon>
        <taxon>Fungi</taxon>
        <taxon>Dikarya</taxon>
        <taxon>Basidiomycota</taxon>
        <taxon>Agaricomycotina</taxon>
        <taxon>Agaricomycetes</taxon>
        <taxon>Polyporales</taxon>
        <taxon>Irpicaceae</taxon>
        <taxon>Irpex</taxon>
    </lineage>
</organism>